<reference evidence="1 2" key="1">
    <citation type="submission" date="2019-03" db="EMBL/GenBank/DDBJ databases">
        <title>Genomic Encyclopedia of Type Strains, Phase IV (KMG-IV): sequencing the most valuable type-strain genomes for metagenomic binning, comparative biology and taxonomic classification.</title>
        <authorList>
            <person name="Goeker M."/>
        </authorList>
    </citation>
    <scope>NUCLEOTIDE SEQUENCE [LARGE SCALE GENOMIC DNA]</scope>
    <source>
        <strain evidence="1 2">DSM 13575</strain>
    </source>
</reference>
<dbReference type="Proteomes" id="UP000294817">
    <property type="component" value="Unassembled WGS sequence"/>
</dbReference>
<comment type="caution">
    <text evidence="1">The sequence shown here is derived from an EMBL/GenBank/DDBJ whole genome shotgun (WGS) entry which is preliminary data.</text>
</comment>
<gene>
    <name evidence="1" type="ORF">C8D74_101229</name>
</gene>
<keyword evidence="2" id="KW-1185">Reference proteome</keyword>
<name>A0A4R8EY30_9BACT</name>
<dbReference type="AlphaFoldDB" id="A0A4R8EY30"/>
<evidence type="ECO:0000313" key="1">
    <source>
        <dbReference type="EMBL" id="TDX17509.1"/>
    </source>
</evidence>
<protein>
    <submittedName>
        <fullName evidence="1">Uncharacterized protein</fullName>
    </submittedName>
</protein>
<dbReference type="EMBL" id="SODZ01000001">
    <property type="protein sequence ID" value="TDX17509.1"/>
    <property type="molecule type" value="Genomic_DNA"/>
</dbReference>
<dbReference type="RefSeq" id="WP_103876675.1">
    <property type="nucleotide sequence ID" value="NZ_SODZ01000001.1"/>
</dbReference>
<sequence length="217" mass="25267">MLKEGTWLKIFVKGENIGAALPGRWFTEFPGNEQVYLDWLEKIGQMRANSIRVYTLLPPEFYRASLYYNIKHPHEPLWLFQEIWPEENPEEENYLNPSYVEEYFQEIKYTVDAIHGKADIPERKGRAYGVYDSDVSKYVLGYLVGRELEPDEVIQTNQLNPGFSYTGEYLFSDQGANPTEGWLAMNCDYVLHYEESTYGTQHPGWDCQLVYARCSGA</sequence>
<evidence type="ECO:0000313" key="2">
    <source>
        <dbReference type="Proteomes" id="UP000294817"/>
    </source>
</evidence>
<organism evidence="1 2">
    <name type="scientific">Petrotoga sibirica</name>
    <dbReference type="NCBI Taxonomy" id="156202"/>
    <lineage>
        <taxon>Bacteria</taxon>
        <taxon>Thermotogati</taxon>
        <taxon>Thermotogota</taxon>
        <taxon>Thermotogae</taxon>
        <taxon>Petrotogales</taxon>
        <taxon>Petrotogaceae</taxon>
        <taxon>Petrotoga</taxon>
    </lineage>
</organism>
<proteinExistence type="predicted"/>
<accession>A0A4R8EY30</accession>